<evidence type="ECO:0000256" key="6">
    <source>
        <dbReference type="ARBA" id="ARBA00023170"/>
    </source>
</evidence>
<keyword evidence="6" id="KW-0675">Receptor</keyword>
<evidence type="ECO:0000256" key="2">
    <source>
        <dbReference type="ARBA" id="ARBA00022692"/>
    </source>
</evidence>
<dbReference type="Gene3D" id="1.20.1070.10">
    <property type="entry name" value="Rhodopsin 7-helix transmembrane proteins"/>
    <property type="match status" value="1"/>
</dbReference>
<protein>
    <recommendedName>
        <fullName evidence="9">G-protein coupled receptors family 1 profile domain-containing protein</fullName>
    </recommendedName>
</protein>
<evidence type="ECO:0000259" key="9">
    <source>
        <dbReference type="PROSITE" id="PS50262"/>
    </source>
</evidence>
<sequence>MNLSYLPTSSPVSVPSNETVATERPFLIAFPVVIVSICIVVGFTGNNLVLYVYKTRWNKSTYCIFILCLALFDCVECGIGMPFMIANQFSVSSNAACKGFTFVQYFVSIGSDLMLVTIAFERYRRVCKPSCRQISPATGKLLAFVIATISLSLSWPALLLYEYDTFVLDNFSEGTCHIYTELLSGSIYPVVYYAILAITWLIGYNLVTTFYIMIWRQMKIQYDISRRRRTLSVKMSKKSETGHHKTQDSFAKANHGARWDVEIIEVQVTYEDSKNHQLPGTKSSGNKLEQSRLTECEPSLELTKNISRDFLRTERKQTQSSRQSDWDRLRKITKIMFVIALVNMVSYIPHIAISILTFSYPNRVYTAVEEVLYFQILSRSFMINSVVNPIIYGLMDQNFRLECKKLKSRWQQRIKLIQFPFMRNK</sequence>
<feature type="transmembrane region" description="Helical" evidence="8">
    <location>
        <begin position="335"/>
        <end position="360"/>
    </location>
</feature>
<reference evidence="10" key="1">
    <citation type="journal article" date="2021" name="Genome Biol. Evol.">
        <title>A High-Quality Reference Genome for a Parasitic Bivalve with Doubly Uniparental Inheritance (Bivalvia: Unionida).</title>
        <authorList>
            <person name="Smith C.H."/>
        </authorList>
    </citation>
    <scope>NUCLEOTIDE SEQUENCE</scope>
    <source>
        <strain evidence="10">CHS0354</strain>
    </source>
</reference>
<evidence type="ECO:0000313" key="11">
    <source>
        <dbReference type="Proteomes" id="UP001195483"/>
    </source>
</evidence>
<dbReference type="Proteomes" id="UP001195483">
    <property type="component" value="Unassembled WGS sequence"/>
</dbReference>
<keyword evidence="7" id="KW-0807">Transducer</keyword>
<dbReference type="PROSITE" id="PS50262">
    <property type="entry name" value="G_PROTEIN_RECEP_F1_2"/>
    <property type="match status" value="1"/>
</dbReference>
<feature type="domain" description="G-protein coupled receptors family 1 profile" evidence="9">
    <location>
        <begin position="45"/>
        <end position="392"/>
    </location>
</feature>
<dbReference type="EMBL" id="JAEAOA010001931">
    <property type="protein sequence ID" value="KAK3611470.1"/>
    <property type="molecule type" value="Genomic_DNA"/>
</dbReference>
<feature type="transmembrane region" description="Helical" evidence="8">
    <location>
        <begin position="102"/>
        <end position="120"/>
    </location>
</feature>
<proteinExistence type="predicted"/>
<dbReference type="InterPro" id="IPR017452">
    <property type="entry name" value="GPCR_Rhodpsn_7TM"/>
</dbReference>
<feature type="transmembrane region" description="Helical" evidence="8">
    <location>
        <begin position="141"/>
        <end position="161"/>
    </location>
</feature>
<keyword evidence="3 8" id="KW-1133">Transmembrane helix</keyword>
<feature type="transmembrane region" description="Helical" evidence="8">
    <location>
        <begin position="26"/>
        <end position="50"/>
    </location>
</feature>
<comment type="caution">
    <text evidence="10">The sequence shown here is derived from an EMBL/GenBank/DDBJ whole genome shotgun (WGS) entry which is preliminary data.</text>
</comment>
<evidence type="ECO:0000256" key="1">
    <source>
        <dbReference type="ARBA" id="ARBA00004141"/>
    </source>
</evidence>
<keyword evidence="11" id="KW-1185">Reference proteome</keyword>
<dbReference type="PRINTS" id="PR00237">
    <property type="entry name" value="GPCRRHODOPSN"/>
</dbReference>
<accession>A0AAE0TK93</accession>
<keyword evidence="2 8" id="KW-0812">Transmembrane</keyword>
<evidence type="ECO:0000256" key="5">
    <source>
        <dbReference type="ARBA" id="ARBA00023136"/>
    </source>
</evidence>
<evidence type="ECO:0000256" key="8">
    <source>
        <dbReference type="SAM" id="Phobius"/>
    </source>
</evidence>
<dbReference type="CDD" id="cd00637">
    <property type="entry name" value="7tm_classA_rhodopsin-like"/>
    <property type="match status" value="1"/>
</dbReference>
<feature type="transmembrane region" description="Helical" evidence="8">
    <location>
        <begin position="190"/>
        <end position="214"/>
    </location>
</feature>
<dbReference type="Pfam" id="PF00001">
    <property type="entry name" value="7tm_1"/>
    <property type="match status" value="1"/>
</dbReference>
<keyword evidence="5 8" id="KW-0472">Membrane</keyword>
<dbReference type="AlphaFoldDB" id="A0AAE0TK93"/>
<dbReference type="PANTHER" id="PTHR24238:SF47">
    <property type="entry name" value="ECDYSTEROIDS_DOPAMINE RECEPTOR-RELATED"/>
    <property type="match status" value="1"/>
</dbReference>
<dbReference type="GO" id="GO:0004930">
    <property type="term" value="F:G protein-coupled receptor activity"/>
    <property type="evidence" value="ECO:0007669"/>
    <property type="project" value="UniProtKB-KW"/>
</dbReference>
<gene>
    <name evidence="10" type="ORF">CHS0354_032751</name>
</gene>
<feature type="transmembrane region" description="Helical" evidence="8">
    <location>
        <begin position="372"/>
        <end position="395"/>
    </location>
</feature>
<reference evidence="10" key="2">
    <citation type="journal article" date="2021" name="Genome Biol. Evol.">
        <title>Developing a high-quality reference genome for a parasitic bivalve with doubly uniparental inheritance (Bivalvia: Unionida).</title>
        <authorList>
            <person name="Smith C.H."/>
        </authorList>
    </citation>
    <scope>NUCLEOTIDE SEQUENCE</scope>
    <source>
        <strain evidence="10">CHS0354</strain>
        <tissue evidence="10">Mantle</tissue>
    </source>
</reference>
<evidence type="ECO:0000256" key="4">
    <source>
        <dbReference type="ARBA" id="ARBA00023040"/>
    </source>
</evidence>
<name>A0AAE0TK93_9BIVA</name>
<comment type="subcellular location">
    <subcellularLocation>
        <location evidence="1">Membrane</location>
        <topology evidence="1">Multi-pass membrane protein</topology>
    </subcellularLocation>
</comment>
<dbReference type="PANTHER" id="PTHR24238">
    <property type="entry name" value="G-PROTEIN COUPLED RECEPTOR"/>
    <property type="match status" value="1"/>
</dbReference>
<evidence type="ECO:0000256" key="3">
    <source>
        <dbReference type="ARBA" id="ARBA00022989"/>
    </source>
</evidence>
<keyword evidence="4" id="KW-0297">G-protein coupled receptor</keyword>
<evidence type="ECO:0000256" key="7">
    <source>
        <dbReference type="ARBA" id="ARBA00023224"/>
    </source>
</evidence>
<reference evidence="10" key="3">
    <citation type="submission" date="2023-05" db="EMBL/GenBank/DDBJ databases">
        <authorList>
            <person name="Smith C.H."/>
        </authorList>
    </citation>
    <scope>NUCLEOTIDE SEQUENCE</scope>
    <source>
        <strain evidence="10">CHS0354</strain>
        <tissue evidence="10">Mantle</tissue>
    </source>
</reference>
<feature type="transmembrane region" description="Helical" evidence="8">
    <location>
        <begin position="62"/>
        <end position="82"/>
    </location>
</feature>
<dbReference type="SUPFAM" id="SSF81321">
    <property type="entry name" value="Family A G protein-coupled receptor-like"/>
    <property type="match status" value="1"/>
</dbReference>
<organism evidence="10 11">
    <name type="scientific">Potamilus streckersoni</name>
    <dbReference type="NCBI Taxonomy" id="2493646"/>
    <lineage>
        <taxon>Eukaryota</taxon>
        <taxon>Metazoa</taxon>
        <taxon>Spiralia</taxon>
        <taxon>Lophotrochozoa</taxon>
        <taxon>Mollusca</taxon>
        <taxon>Bivalvia</taxon>
        <taxon>Autobranchia</taxon>
        <taxon>Heteroconchia</taxon>
        <taxon>Palaeoheterodonta</taxon>
        <taxon>Unionida</taxon>
        <taxon>Unionoidea</taxon>
        <taxon>Unionidae</taxon>
        <taxon>Ambleminae</taxon>
        <taxon>Lampsilini</taxon>
        <taxon>Potamilus</taxon>
    </lineage>
</organism>
<dbReference type="InterPro" id="IPR000276">
    <property type="entry name" value="GPCR_Rhodpsn"/>
</dbReference>
<evidence type="ECO:0000313" key="10">
    <source>
        <dbReference type="EMBL" id="KAK3611470.1"/>
    </source>
</evidence>
<dbReference type="GO" id="GO:0016020">
    <property type="term" value="C:membrane"/>
    <property type="evidence" value="ECO:0007669"/>
    <property type="project" value="UniProtKB-SubCell"/>
</dbReference>